<proteinExistence type="predicted"/>
<comment type="caution">
    <text evidence="1">The sequence shown here is derived from an EMBL/GenBank/DDBJ whole genome shotgun (WGS) entry which is preliminary data.</text>
</comment>
<organism evidence="1 2">
    <name type="scientific">Couchioplanes caeruleus subsp. caeruleus</name>
    <dbReference type="NCBI Taxonomy" id="56427"/>
    <lineage>
        <taxon>Bacteria</taxon>
        <taxon>Bacillati</taxon>
        <taxon>Actinomycetota</taxon>
        <taxon>Actinomycetes</taxon>
        <taxon>Micromonosporales</taxon>
        <taxon>Micromonosporaceae</taxon>
        <taxon>Couchioplanes</taxon>
    </lineage>
</organism>
<keyword evidence="2" id="KW-1185">Reference proteome</keyword>
<accession>A0A1K0FP97</accession>
<dbReference type="RefSeq" id="WP_071804329.1">
    <property type="nucleotide sequence ID" value="NZ_MEIA01000090.1"/>
</dbReference>
<evidence type="ECO:0000313" key="2">
    <source>
        <dbReference type="Proteomes" id="UP000182486"/>
    </source>
</evidence>
<gene>
    <name evidence="1" type="ORF">BG844_08505</name>
</gene>
<protein>
    <submittedName>
        <fullName evidence="1">Uncharacterized protein</fullName>
    </submittedName>
</protein>
<name>A0A1K0FP97_9ACTN</name>
<dbReference type="Proteomes" id="UP000182486">
    <property type="component" value="Unassembled WGS sequence"/>
</dbReference>
<reference evidence="1 2" key="1">
    <citation type="submission" date="2016-09" db="EMBL/GenBank/DDBJ databases">
        <title>Couchioplanes caeruleus draft genome sequence.</title>
        <authorList>
            <person name="Sheehan J."/>
            <person name="Caffrey P."/>
        </authorList>
    </citation>
    <scope>NUCLEOTIDE SEQUENCE [LARGE SCALE GENOMIC DNA]</scope>
    <source>
        <strain evidence="1 2">DSM 43634</strain>
    </source>
</reference>
<dbReference type="AlphaFoldDB" id="A0A1K0FP97"/>
<evidence type="ECO:0000313" key="1">
    <source>
        <dbReference type="EMBL" id="OJF14671.1"/>
    </source>
</evidence>
<dbReference type="EMBL" id="MEIA01000090">
    <property type="protein sequence ID" value="OJF14671.1"/>
    <property type="molecule type" value="Genomic_DNA"/>
</dbReference>
<sequence>MFNNEEERAAWVLAESLIEKARAMMRQAESALETWRIGKEMTRLRCARRGISESDAEIRWSETANAKNALTDNSFHVSLATMYYNAAAAHYSRAHYLRSRGEARV</sequence>